<evidence type="ECO:0000313" key="1">
    <source>
        <dbReference type="EMBL" id="AET60903.1"/>
    </source>
</evidence>
<dbReference type="RefSeq" id="WP_014281600.1">
    <property type="nucleotide sequence ID" value="NC_016641.1"/>
</dbReference>
<gene>
    <name evidence="1" type="ordered locus">HPL003_20845</name>
</gene>
<dbReference type="Proteomes" id="UP000005876">
    <property type="component" value="Chromosome"/>
</dbReference>
<name>G7VU87_PAETH</name>
<reference key="2">
    <citation type="submission" date="2011-11" db="EMBL/GenBank/DDBJ databases">
        <authorList>
            <person name="Shin S.H."/>
            <person name="Kim S."/>
            <person name="Kim J.Y."/>
        </authorList>
    </citation>
    <scope>NUCLEOTIDE SEQUENCE</scope>
    <source>
        <strain>HPL-003</strain>
    </source>
</reference>
<reference evidence="2" key="1">
    <citation type="submission" date="2011-11" db="EMBL/GenBank/DDBJ databases">
        <title>Complete sequence of Paenibacillus terrae HPL-003.</title>
        <authorList>
            <person name="Shin S.H."/>
            <person name="Kim S."/>
            <person name="Kim J.Y."/>
        </authorList>
    </citation>
    <scope>NUCLEOTIDE SEQUENCE [LARGE SCALE GENOMIC DNA]</scope>
    <source>
        <strain evidence="2">HPL-003</strain>
    </source>
</reference>
<accession>G7VU87</accession>
<proteinExistence type="predicted"/>
<dbReference type="EMBL" id="CP003107">
    <property type="protein sequence ID" value="AET60903.1"/>
    <property type="molecule type" value="Genomic_DNA"/>
</dbReference>
<dbReference type="AlphaFoldDB" id="G7VU87"/>
<organism evidence="1 2">
    <name type="scientific">Paenibacillus terrae (strain HPL-003)</name>
    <dbReference type="NCBI Taxonomy" id="985665"/>
    <lineage>
        <taxon>Bacteria</taxon>
        <taxon>Bacillati</taxon>
        <taxon>Bacillota</taxon>
        <taxon>Bacilli</taxon>
        <taxon>Bacillales</taxon>
        <taxon>Paenibacillaceae</taxon>
        <taxon>Paenibacillus</taxon>
    </lineage>
</organism>
<dbReference type="HOGENOM" id="CLU_3064324_0_0_9"/>
<sequence length="53" mass="6065">MKHTMNTRSNRDTRSHMAQETLSILENGYYTDTKQLDHTAGQSTLNAFKYGLS</sequence>
<dbReference type="KEGG" id="pta:HPL003_20845"/>
<dbReference type="STRING" id="985665.HPL003_20845"/>
<protein>
    <submittedName>
        <fullName evidence="1">Uncharacterized protein</fullName>
    </submittedName>
</protein>
<evidence type="ECO:0000313" key="2">
    <source>
        <dbReference type="Proteomes" id="UP000005876"/>
    </source>
</evidence>
<reference evidence="1 2" key="3">
    <citation type="journal article" date="2012" name="J. Bacteriol.">
        <title>Genome Sequence of Paenibacillus terrae HPL-003, a Xylanase-Producing Bacterium Isolated from Soil Found in Forest Residue.</title>
        <authorList>
            <person name="Shin S.H."/>
            <person name="Kim S."/>
            <person name="Kim J.Y."/>
            <person name="Song H.Y."/>
            <person name="Cho S.J."/>
            <person name="Kim D.R."/>
            <person name="Lee K.I."/>
            <person name="Lim H.K."/>
            <person name="Park N.J."/>
            <person name="Hwang I.T."/>
            <person name="Yang K.S."/>
        </authorList>
    </citation>
    <scope>NUCLEOTIDE SEQUENCE [LARGE SCALE GENOMIC DNA]</scope>
    <source>
        <strain evidence="1 2">HPL-003</strain>
    </source>
</reference>